<accession>A0A2Z6SMH8</accession>
<dbReference type="Proteomes" id="UP000247702">
    <property type="component" value="Unassembled WGS sequence"/>
</dbReference>
<name>A0A2Z6SMH8_9GLOM</name>
<organism evidence="2 3">
    <name type="scientific">Rhizophagus clarus</name>
    <dbReference type="NCBI Taxonomy" id="94130"/>
    <lineage>
        <taxon>Eukaryota</taxon>
        <taxon>Fungi</taxon>
        <taxon>Fungi incertae sedis</taxon>
        <taxon>Mucoromycota</taxon>
        <taxon>Glomeromycotina</taxon>
        <taxon>Glomeromycetes</taxon>
        <taxon>Glomerales</taxon>
        <taxon>Glomeraceae</taxon>
        <taxon>Rhizophagus</taxon>
    </lineage>
</organism>
<sequence length="214" mass="24442">MCEQKARDVDDFFKSQPASRWSFELYINNFLADPDLGVSFDQLLSTFVDSLDQINKLHTVPLTIRSNCSNYINWLQVPLPTGESFVCERREIFYAKINLEKNFQLNSVFKKSVDVTAQTRGFKTFLQPVPSAFPSETPKNDIPSPLSNTSGSSNRTLVNTISTDKEMCVSENNEDSETNDLDTPDHEEAIDDQEEVKEESNNKEVEKENQVYLH</sequence>
<feature type="compositionally biased region" description="Polar residues" evidence="1">
    <location>
        <begin position="145"/>
        <end position="162"/>
    </location>
</feature>
<evidence type="ECO:0000256" key="1">
    <source>
        <dbReference type="SAM" id="MobiDB-lite"/>
    </source>
</evidence>
<feature type="compositionally biased region" description="Acidic residues" evidence="1">
    <location>
        <begin position="172"/>
        <end position="182"/>
    </location>
</feature>
<comment type="caution">
    <text evidence="2">The sequence shown here is derived from an EMBL/GenBank/DDBJ whole genome shotgun (WGS) entry which is preliminary data.</text>
</comment>
<feature type="region of interest" description="Disordered" evidence="1">
    <location>
        <begin position="128"/>
        <end position="214"/>
    </location>
</feature>
<dbReference type="AlphaFoldDB" id="A0A2Z6SMH8"/>
<reference evidence="2 3" key="1">
    <citation type="submission" date="2017-11" db="EMBL/GenBank/DDBJ databases">
        <title>The genome of Rhizophagus clarus HR1 reveals common genetic basis of auxotrophy among arbuscular mycorrhizal fungi.</title>
        <authorList>
            <person name="Kobayashi Y."/>
        </authorList>
    </citation>
    <scope>NUCLEOTIDE SEQUENCE [LARGE SCALE GENOMIC DNA]</scope>
    <source>
        <strain evidence="2 3">HR1</strain>
    </source>
</reference>
<feature type="compositionally biased region" description="Acidic residues" evidence="1">
    <location>
        <begin position="188"/>
        <end position="197"/>
    </location>
</feature>
<dbReference type="EMBL" id="BEXD01004195">
    <property type="protein sequence ID" value="GBC08129.1"/>
    <property type="molecule type" value="Genomic_DNA"/>
</dbReference>
<gene>
    <name evidence="2" type="ORF">RclHR1_07920004</name>
</gene>
<feature type="compositionally biased region" description="Basic and acidic residues" evidence="1">
    <location>
        <begin position="198"/>
        <end position="214"/>
    </location>
</feature>
<evidence type="ECO:0000313" key="3">
    <source>
        <dbReference type="Proteomes" id="UP000247702"/>
    </source>
</evidence>
<protein>
    <submittedName>
        <fullName evidence="2">Uncharacterized protein</fullName>
    </submittedName>
</protein>
<proteinExistence type="predicted"/>
<keyword evidence="3" id="KW-1185">Reference proteome</keyword>
<evidence type="ECO:0000313" key="2">
    <source>
        <dbReference type="EMBL" id="GBC08129.1"/>
    </source>
</evidence>